<reference evidence="1 2" key="1">
    <citation type="submission" date="2018-12" db="EMBL/GenBank/DDBJ databases">
        <authorList>
            <person name="Sun L."/>
            <person name="Chen Z."/>
        </authorList>
    </citation>
    <scope>NUCLEOTIDE SEQUENCE [LARGE SCALE GENOMIC DNA]</scope>
    <source>
        <strain evidence="1 2">3-5-3</strain>
    </source>
</reference>
<organism evidence="1 2">
    <name type="scientific">Paenibacillus zeisoli</name>
    <dbReference type="NCBI Taxonomy" id="2496267"/>
    <lineage>
        <taxon>Bacteria</taxon>
        <taxon>Bacillati</taxon>
        <taxon>Bacillota</taxon>
        <taxon>Bacilli</taxon>
        <taxon>Bacillales</taxon>
        <taxon>Paenibacillaceae</taxon>
        <taxon>Paenibacillus</taxon>
    </lineage>
</organism>
<dbReference type="EMBL" id="RZNX01000003">
    <property type="protein sequence ID" value="RUT31607.1"/>
    <property type="molecule type" value="Genomic_DNA"/>
</dbReference>
<dbReference type="RefSeq" id="WP_127198988.1">
    <property type="nucleotide sequence ID" value="NZ_RZNX01000003.1"/>
</dbReference>
<protein>
    <submittedName>
        <fullName evidence="1">Uncharacterized protein</fullName>
    </submittedName>
</protein>
<evidence type="ECO:0000313" key="2">
    <source>
        <dbReference type="Proteomes" id="UP000272464"/>
    </source>
</evidence>
<evidence type="ECO:0000313" key="1">
    <source>
        <dbReference type="EMBL" id="RUT31607.1"/>
    </source>
</evidence>
<sequence>MSINKNVKRNFLYYKEEFHKVGMLIDSDEDIWYELAEEWKQLRTILMESDIGTLLCELVYIFKAGTPNFRRLSELFSRQYSLVQGGLIAKLGLEEAHRQREEYEERFGKEQVGMDHGDKIICRVENIDRRLKDLTKIEMDVDVDCLKINDLYLFVTNLPDVNELQTNLKARFNDIEISITDTFEITDETYKIIILKDEEKVK</sequence>
<keyword evidence="2" id="KW-1185">Reference proteome</keyword>
<comment type="caution">
    <text evidence="1">The sequence shown here is derived from an EMBL/GenBank/DDBJ whole genome shotgun (WGS) entry which is preliminary data.</text>
</comment>
<dbReference type="AlphaFoldDB" id="A0A3S1B7I0"/>
<gene>
    <name evidence="1" type="ORF">EJP77_09430</name>
</gene>
<proteinExistence type="predicted"/>
<dbReference type="OrthoDB" id="2608372at2"/>
<dbReference type="Proteomes" id="UP000272464">
    <property type="component" value="Unassembled WGS sequence"/>
</dbReference>
<accession>A0A3S1B7I0</accession>
<name>A0A3S1B7I0_9BACL</name>